<dbReference type="SUPFAM" id="SSF82171">
    <property type="entry name" value="DPP6 N-terminal domain-like"/>
    <property type="match status" value="2"/>
</dbReference>
<dbReference type="PANTHER" id="PTHR36842">
    <property type="entry name" value="PROTEIN TOLB HOMOLOG"/>
    <property type="match status" value="1"/>
</dbReference>
<organism evidence="3 4">
    <name type="scientific">Dictyocaulus viviparus</name>
    <name type="common">Bovine lungworm</name>
    <dbReference type="NCBI Taxonomy" id="29172"/>
    <lineage>
        <taxon>Eukaryota</taxon>
        <taxon>Metazoa</taxon>
        <taxon>Ecdysozoa</taxon>
        <taxon>Nematoda</taxon>
        <taxon>Chromadorea</taxon>
        <taxon>Rhabditida</taxon>
        <taxon>Rhabditina</taxon>
        <taxon>Rhabditomorpha</taxon>
        <taxon>Strongyloidea</taxon>
        <taxon>Metastrongylidae</taxon>
        <taxon>Dictyocaulus</taxon>
    </lineage>
</organism>
<comment type="similarity">
    <text evidence="1">Belongs to the TolB family.</text>
</comment>
<dbReference type="InterPro" id="IPR011659">
    <property type="entry name" value="WD40"/>
</dbReference>
<feature type="chain" id="PRO_5002336070" evidence="2">
    <location>
        <begin position="18"/>
        <end position="872"/>
    </location>
</feature>
<dbReference type="STRING" id="29172.A0A0D8XZ60"/>
<dbReference type="Pfam" id="PF07676">
    <property type="entry name" value="PD40"/>
    <property type="match status" value="6"/>
</dbReference>
<reference evidence="4" key="2">
    <citation type="journal article" date="2016" name="Sci. Rep.">
        <title>Dictyocaulus viviparus genome, variome and transcriptome elucidate lungworm biology and support future intervention.</title>
        <authorList>
            <person name="McNulty S.N."/>
            <person name="Strube C."/>
            <person name="Rosa B.A."/>
            <person name="Martin J.C."/>
            <person name="Tyagi R."/>
            <person name="Choi Y.J."/>
            <person name="Wang Q."/>
            <person name="Hallsworth Pepin K."/>
            <person name="Zhang X."/>
            <person name="Ozersky P."/>
            <person name="Wilson R.K."/>
            <person name="Sternberg P.W."/>
            <person name="Gasser R.B."/>
            <person name="Mitreva M."/>
        </authorList>
    </citation>
    <scope>NUCLEOTIDE SEQUENCE [LARGE SCALE GENOMIC DNA]</scope>
    <source>
        <strain evidence="4">HannoverDv2000</strain>
    </source>
</reference>
<dbReference type="InterPro" id="IPR011042">
    <property type="entry name" value="6-blade_b-propeller_TolB-like"/>
</dbReference>
<dbReference type="Gene3D" id="2.120.10.30">
    <property type="entry name" value="TolB, C-terminal domain"/>
    <property type="match status" value="5"/>
</dbReference>
<dbReference type="AlphaFoldDB" id="A0A0D8XZ60"/>
<gene>
    <name evidence="3" type="ORF">DICVIV_04080</name>
</gene>
<name>A0A0D8XZ60_DICVI</name>
<dbReference type="EMBL" id="KN716224">
    <property type="protein sequence ID" value="KJH49740.1"/>
    <property type="molecule type" value="Genomic_DNA"/>
</dbReference>
<sequence>MIVKIFVVCYQLIFCTAIIHFPGENHFKNVRQLTFGGINTRAYFSADDQYLTIQAIGYGTKCDQVIEKIIWFSYLTTSFIKPTAPYLFFPKIYRLDLNKSPTENILDRISTGIGSCASPFFYPNNNDLLYTGNFHKTKMKAKKGTDDDSCPTKKCESPEAVTDETLKKFCNMSYILDIFPDYDIFKVNEFGNIISQLTSNDVYDAEAVISPDGTKILYTSNETGDLDIYIMNIDGTSKKQVSAMKSCEETLERSKMIAENPNTLPLAVLALTNIVGYDGGGSFSSDSKKIVFHANRPNTTDEIRRYKDLLRGSLSYNLISWDETELYIIDVNGTSMNPVFSRKLGRTNWAPFYHPDKKRIVFSQYKNRCSLRNCHLQKQIVKLILRMKAIHLSSNFNSTTVDKNSFDLYIVNEDGTSLEKITNDEGYFDSFPSFSNKGDKIVWASSRGSKNNMDINIFIADWMNGLAWQNANTTDFDDIVHFKGERHFKNVKQLTFGGENAEGYFSYDDSKLTLQATGYGTDCDQIYELNLNVDPRGQIMRRISTGLGATTCSFFFKENTNDHRLYAGNFWNVNVSEFPNVSKTCPQKKCQNPANITDPILKQLCNTSYTWDIFSDYDIFKVNKFGNIVQQLTDHPGYDAEAVLSPDGSLIAFTSIRSGDLELWIMNSDGTNLKQVTNELGYDGGAFFSPDGKRLVFRASRPKSQDEIEKYKYSIKYFNVQLYCSVKKLLEYNLVEPVQMELFTVNVDGSNLRQVTHLGGANWAPYYLNDNKRIVFSSNHDGGSGGFGAFALYVVNDDGSGLERITYGGKYEFNSFPMMNHAGTKLVWGSSRNGSNKHELNLFIADWIDEPQQSAASLSILLTMLVIFSMSI</sequence>
<evidence type="ECO:0000313" key="3">
    <source>
        <dbReference type="EMBL" id="KJH49740.1"/>
    </source>
</evidence>
<accession>A0A0D8XZ60</accession>
<dbReference type="Proteomes" id="UP000053766">
    <property type="component" value="Unassembled WGS sequence"/>
</dbReference>
<dbReference type="OrthoDB" id="43744at2759"/>
<evidence type="ECO:0000313" key="4">
    <source>
        <dbReference type="Proteomes" id="UP000053766"/>
    </source>
</evidence>
<feature type="signal peptide" evidence="2">
    <location>
        <begin position="1"/>
        <end position="17"/>
    </location>
</feature>
<keyword evidence="4" id="KW-1185">Reference proteome</keyword>
<evidence type="ECO:0000256" key="1">
    <source>
        <dbReference type="ARBA" id="ARBA00009820"/>
    </source>
</evidence>
<dbReference type="PANTHER" id="PTHR36842:SF1">
    <property type="entry name" value="PROTEIN TOLB"/>
    <property type="match status" value="1"/>
</dbReference>
<proteinExistence type="inferred from homology"/>
<evidence type="ECO:0000256" key="2">
    <source>
        <dbReference type="SAM" id="SignalP"/>
    </source>
</evidence>
<keyword evidence="2" id="KW-0732">Signal</keyword>
<protein>
    <submittedName>
        <fullName evidence="3">WD40-like protein</fullName>
    </submittedName>
</protein>
<reference evidence="3 4" key="1">
    <citation type="submission" date="2013-11" db="EMBL/GenBank/DDBJ databases">
        <title>Draft genome of the bovine lungworm Dictyocaulus viviparus.</title>
        <authorList>
            <person name="Mitreva M."/>
        </authorList>
    </citation>
    <scope>NUCLEOTIDE SEQUENCE [LARGE SCALE GENOMIC DNA]</scope>
    <source>
        <strain evidence="3 4">HannoverDv2000</strain>
    </source>
</reference>